<accession>A0A5N6E696</accession>
<evidence type="ECO:0000313" key="2">
    <source>
        <dbReference type="EMBL" id="KAB8212777.1"/>
    </source>
</evidence>
<feature type="compositionally biased region" description="Low complexity" evidence="1">
    <location>
        <begin position="9"/>
        <end position="29"/>
    </location>
</feature>
<keyword evidence="3" id="KW-1185">Reference proteome</keyword>
<evidence type="ECO:0000313" key="3">
    <source>
        <dbReference type="Proteomes" id="UP000326799"/>
    </source>
</evidence>
<dbReference type="EMBL" id="ML733894">
    <property type="protein sequence ID" value="KAB8212777.1"/>
    <property type="molecule type" value="Genomic_DNA"/>
</dbReference>
<name>A0A5N6E696_9EURO</name>
<feature type="region of interest" description="Disordered" evidence="1">
    <location>
        <begin position="1"/>
        <end position="82"/>
    </location>
</feature>
<dbReference type="AlphaFoldDB" id="A0A5N6E696"/>
<dbReference type="Proteomes" id="UP000326799">
    <property type="component" value="Unassembled WGS sequence"/>
</dbReference>
<gene>
    <name evidence="2" type="ORF">BDV33DRAFT_210875</name>
</gene>
<sequence>MTATDRGYSLSSQSTPLSSSSVDSNESYSLETDSLSETTEDDSFIVSDREESDDSSSADDTVPFSPAQTVLDMDEENLYKGAPSKDVRPIRVIARRTALHDDRQVVQYLVLWYSWETAENPIVSGR</sequence>
<proteinExistence type="predicted"/>
<reference evidence="2 3" key="1">
    <citation type="submission" date="2019-04" db="EMBL/GenBank/DDBJ databases">
        <title>Fungal friends and foes A comparative genomics study of 23 Aspergillus species from section Flavi.</title>
        <authorList>
            <consortium name="DOE Joint Genome Institute"/>
            <person name="Kjaerbolling I."/>
            <person name="Vesth T.C."/>
            <person name="Frisvad J.C."/>
            <person name="Nybo J.L."/>
            <person name="Theobald S."/>
            <person name="Kildgaard S."/>
            <person name="Petersen T.I."/>
            <person name="Kuo A."/>
            <person name="Sato A."/>
            <person name="Lyhne E.K."/>
            <person name="Kogle M.E."/>
            <person name="Wiebenga A."/>
            <person name="Kun R.S."/>
            <person name="Lubbers R.J."/>
            <person name="Makela M.R."/>
            <person name="Barry K."/>
            <person name="Chovatia M."/>
            <person name="Clum A."/>
            <person name="Daum C."/>
            <person name="Haridas S."/>
            <person name="He G."/>
            <person name="LaButti K."/>
            <person name="Lipzen A."/>
            <person name="Mondo S."/>
            <person name="Pangilinan J."/>
            <person name="Riley R."/>
            <person name="Salamov A."/>
            <person name="Simmons B.A."/>
            <person name="Magnuson J.K."/>
            <person name="Henrissat B."/>
            <person name="Mortensen U.H."/>
            <person name="Larsen T.O."/>
            <person name="De vries R.P."/>
            <person name="Grigoriev I.V."/>
            <person name="Machida M."/>
            <person name="Baker S.E."/>
            <person name="Andersen M.R."/>
        </authorList>
    </citation>
    <scope>NUCLEOTIDE SEQUENCE [LARGE SCALE GENOMIC DNA]</scope>
    <source>
        <strain evidence="2 3">CBS 126849</strain>
    </source>
</reference>
<organism evidence="2 3">
    <name type="scientific">Aspergillus novoparasiticus</name>
    <dbReference type="NCBI Taxonomy" id="986946"/>
    <lineage>
        <taxon>Eukaryota</taxon>
        <taxon>Fungi</taxon>
        <taxon>Dikarya</taxon>
        <taxon>Ascomycota</taxon>
        <taxon>Pezizomycotina</taxon>
        <taxon>Eurotiomycetes</taxon>
        <taxon>Eurotiomycetidae</taxon>
        <taxon>Eurotiales</taxon>
        <taxon>Aspergillaceae</taxon>
        <taxon>Aspergillus</taxon>
        <taxon>Aspergillus subgen. Circumdati</taxon>
    </lineage>
</organism>
<evidence type="ECO:0000256" key="1">
    <source>
        <dbReference type="SAM" id="MobiDB-lite"/>
    </source>
</evidence>
<protein>
    <submittedName>
        <fullName evidence="2">Uncharacterized protein</fullName>
    </submittedName>
</protein>